<sequence>MSVALVRSAAKRVDAVVHEYELEAQFRCSGSDGFINWVENTLDVRRTANVLWNRDDPYEFKIEDSIESLEAWVRDKSKASESVRLVAGFCWPWSEPRPDGTLVPDVKLGNWSMPWNAKPDAGRLARDIPKSTFWPSDPNGLGQVGCVYTAQGFEFDYVGIIFGPDLRYDWEQNAWIGDPSKSFDRVLRQGRDAFVDLVKNTYRVLFTRGIKGCHVYFMDEGTRRFVQSRLE</sequence>
<gene>
    <name evidence="2" type="ORF">H8R02_29725</name>
</gene>
<dbReference type="AlphaFoldDB" id="A0A923ME44"/>
<reference evidence="2" key="1">
    <citation type="submission" date="2020-08" db="EMBL/GenBank/DDBJ databases">
        <title>Ramlibacter sp. GTP1 16S ribosomal RNA gene genome sequencing and assembly.</title>
        <authorList>
            <person name="Kang M."/>
        </authorList>
    </citation>
    <scope>NUCLEOTIDE SEQUENCE</scope>
    <source>
        <strain evidence="2">GTP1</strain>
    </source>
</reference>
<comment type="caution">
    <text evidence="2">The sequence shown here is derived from an EMBL/GenBank/DDBJ whole genome shotgun (WGS) entry which is preliminary data.</text>
</comment>
<name>A0A923ME44_9BURK</name>
<dbReference type="InterPro" id="IPR018647">
    <property type="entry name" value="SLFN_3-like_DNA/RNA_helicase"/>
</dbReference>
<evidence type="ECO:0000313" key="2">
    <source>
        <dbReference type="EMBL" id="MBC5768678.1"/>
    </source>
</evidence>
<feature type="domain" description="Schlafen group 3-like DNA/RNA helicase" evidence="1">
    <location>
        <begin position="6"/>
        <end position="219"/>
    </location>
</feature>
<dbReference type="Pfam" id="PF09848">
    <property type="entry name" value="SLFN-g3_helicase"/>
    <property type="match status" value="1"/>
</dbReference>
<organism evidence="2 3">
    <name type="scientific">Ramlibacter albus</name>
    <dbReference type="NCBI Taxonomy" id="2079448"/>
    <lineage>
        <taxon>Bacteria</taxon>
        <taxon>Pseudomonadati</taxon>
        <taxon>Pseudomonadota</taxon>
        <taxon>Betaproteobacteria</taxon>
        <taxon>Burkholderiales</taxon>
        <taxon>Comamonadaceae</taxon>
        <taxon>Ramlibacter</taxon>
    </lineage>
</organism>
<evidence type="ECO:0000259" key="1">
    <source>
        <dbReference type="Pfam" id="PF09848"/>
    </source>
</evidence>
<dbReference type="EMBL" id="JACORU010000022">
    <property type="protein sequence ID" value="MBC5768678.1"/>
    <property type="molecule type" value="Genomic_DNA"/>
</dbReference>
<evidence type="ECO:0000313" key="3">
    <source>
        <dbReference type="Proteomes" id="UP000596827"/>
    </source>
</evidence>
<dbReference type="Proteomes" id="UP000596827">
    <property type="component" value="Unassembled WGS sequence"/>
</dbReference>
<keyword evidence="3" id="KW-1185">Reference proteome</keyword>
<protein>
    <submittedName>
        <fullName evidence="2">DUF2075 domain-containing protein</fullName>
    </submittedName>
</protein>
<accession>A0A923ME44</accession>
<proteinExistence type="predicted"/>